<dbReference type="RefSeq" id="XP_040694541.1">
    <property type="nucleotide sequence ID" value="XM_040830080.1"/>
</dbReference>
<evidence type="ECO:0000256" key="2">
    <source>
        <dbReference type="ARBA" id="ARBA00022833"/>
    </source>
</evidence>
<dbReference type="GO" id="GO:0006351">
    <property type="term" value="P:DNA-templated transcription"/>
    <property type="evidence" value="ECO:0007669"/>
    <property type="project" value="InterPro"/>
</dbReference>
<reference evidence="10" key="1">
    <citation type="journal article" date="2017" name="Genome Biol.">
        <title>Comparative genomics reveals high biological diversity and specific adaptations in the industrially and medically important fungal genus Aspergillus.</title>
        <authorList>
            <person name="de Vries R.P."/>
            <person name="Riley R."/>
            <person name="Wiebenga A."/>
            <person name="Aguilar-Osorio G."/>
            <person name="Amillis S."/>
            <person name="Uchima C.A."/>
            <person name="Anderluh G."/>
            <person name="Asadollahi M."/>
            <person name="Askin M."/>
            <person name="Barry K."/>
            <person name="Battaglia E."/>
            <person name="Bayram O."/>
            <person name="Benocci T."/>
            <person name="Braus-Stromeyer S.A."/>
            <person name="Caldana C."/>
            <person name="Canovas D."/>
            <person name="Cerqueira G.C."/>
            <person name="Chen F."/>
            <person name="Chen W."/>
            <person name="Choi C."/>
            <person name="Clum A."/>
            <person name="Dos Santos R.A."/>
            <person name="Damasio A.R."/>
            <person name="Diallinas G."/>
            <person name="Emri T."/>
            <person name="Fekete E."/>
            <person name="Flipphi M."/>
            <person name="Freyberg S."/>
            <person name="Gallo A."/>
            <person name="Gournas C."/>
            <person name="Habgood R."/>
            <person name="Hainaut M."/>
            <person name="Harispe M.L."/>
            <person name="Henrissat B."/>
            <person name="Hilden K.S."/>
            <person name="Hope R."/>
            <person name="Hossain A."/>
            <person name="Karabika E."/>
            <person name="Karaffa L."/>
            <person name="Karanyi Z."/>
            <person name="Krasevec N."/>
            <person name="Kuo A."/>
            <person name="Kusch H."/>
            <person name="LaButti K."/>
            <person name="Lagendijk E.L."/>
            <person name="Lapidus A."/>
            <person name="Levasseur A."/>
            <person name="Lindquist E."/>
            <person name="Lipzen A."/>
            <person name="Logrieco A.F."/>
            <person name="MacCabe A."/>
            <person name="Maekelae M.R."/>
            <person name="Malavazi I."/>
            <person name="Melin P."/>
            <person name="Meyer V."/>
            <person name="Mielnichuk N."/>
            <person name="Miskei M."/>
            <person name="Molnar A.P."/>
            <person name="Mule G."/>
            <person name="Ngan C.Y."/>
            <person name="Orejas M."/>
            <person name="Orosz E."/>
            <person name="Ouedraogo J.P."/>
            <person name="Overkamp K.M."/>
            <person name="Park H.-S."/>
            <person name="Perrone G."/>
            <person name="Piumi F."/>
            <person name="Punt P.J."/>
            <person name="Ram A.F."/>
            <person name="Ramon A."/>
            <person name="Rauscher S."/>
            <person name="Record E."/>
            <person name="Riano-Pachon D.M."/>
            <person name="Robert V."/>
            <person name="Roehrig J."/>
            <person name="Ruller R."/>
            <person name="Salamov A."/>
            <person name="Salih N.S."/>
            <person name="Samson R.A."/>
            <person name="Sandor E."/>
            <person name="Sanguinetti M."/>
            <person name="Schuetze T."/>
            <person name="Sepcic K."/>
            <person name="Shelest E."/>
            <person name="Sherlock G."/>
            <person name="Sophianopoulou V."/>
            <person name="Squina F.M."/>
            <person name="Sun H."/>
            <person name="Susca A."/>
            <person name="Todd R.B."/>
            <person name="Tsang A."/>
            <person name="Unkles S.E."/>
            <person name="van de Wiele N."/>
            <person name="van Rossen-Uffink D."/>
            <person name="Oliveira J.V."/>
            <person name="Vesth T.C."/>
            <person name="Visser J."/>
            <person name="Yu J.-H."/>
            <person name="Zhou M."/>
            <person name="Andersen M.R."/>
            <person name="Archer D.B."/>
            <person name="Baker S.E."/>
            <person name="Benoit I."/>
            <person name="Brakhage A.A."/>
            <person name="Braus G.H."/>
            <person name="Fischer R."/>
            <person name="Frisvad J.C."/>
            <person name="Goldman G.H."/>
            <person name="Houbraken J."/>
            <person name="Oakley B."/>
            <person name="Pocsi I."/>
            <person name="Scazzocchio C."/>
            <person name="Seiboth B."/>
            <person name="vanKuyk P.A."/>
            <person name="Wortman J."/>
            <person name="Dyer P.S."/>
            <person name="Grigoriev I.V."/>
        </authorList>
    </citation>
    <scope>NUCLEOTIDE SEQUENCE [LARGE SCALE GENOMIC DNA]</scope>
    <source>
        <strain evidence="10">DTO 134E9</strain>
    </source>
</reference>
<evidence type="ECO:0000256" key="3">
    <source>
        <dbReference type="ARBA" id="ARBA00023015"/>
    </source>
</evidence>
<accession>A0A1L9S117</accession>
<feature type="domain" description="Zn(2)-C6 fungal-type" evidence="8">
    <location>
        <begin position="18"/>
        <end position="50"/>
    </location>
</feature>
<dbReference type="InterPro" id="IPR001138">
    <property type="entry name" value="Zn2Cys6_DnaBD"/>
</dbReference>
<evidence type="ECO:0000256" key="4">
    <source>
        <dbReference type="ARBA" id="ARBA00023125"/>
    </source>
</evidence>
<dbReference type="EMBL" id="KV878209">
    <property type="protein sequence ID" value="OJJ40865.1"/>
    <property type="molecule type" value="Genomic_DNA"/>
</dbReference>
<dbReference type="PROSITE" id="PS50048">
    <property type="entry name" value="ZN2_CY6_FUNGAL_2"/>
    <property type="match status" value="1"/>
</dbReference>
<dbReference type="SUPFAM" id="SSF57701">
    <property type="entry name" value="Zn2/Cys6 DNA-binding domain"/>
    <property type="match status" value="1"/>
</dbReference>
<feature type="region of interest" description="Disordered" evidence="7">
    <location>
        <begin position="96"/>
        <end position="160"/>
    </location>
</feature>
<dbReference type="InterPro" id="IPR052073">
    <property type="entry name" value="Amide_Lactam_Regulators"/>
</dbReference>
<dbReference type="Pfam" id="PF00172">
    <property type="entry name" value="Zn_clus"/>
    <property type="match status" value="1"/>
</dbReference>
<feature type="region of interest" description="Disordered" evidence="7">
    <location>
        <begin position="651"/>
        <end position="676"/>
    </location>
</feature>
<dbReference type="PANTHER" id="PTHR47171:SF1">
    <property type="entry name" value="ZN(II)2CYS6 TRANSCRIPTION FACTOR (EUROFUNG)"/>
    <property type="match status" value="1"/>
</dbReference>
<evidence type="ECO:0000313" key="9">
    <source>
        <dbReference type="EMBL" id="OJJ40865.1"/>
    </source>
</evidence>
<keyword evidence="3" id="KW-0805">Transcription regulation</keyword>
<dbReference type="GO" id="GO:0003677">
    <property type="term" value="F:DNA binding"/>
    <property type="evidence" value="ECO:0007669"/>
    <property type="project" value="UniProtKB-KW"/>
</dbReference>
<dbReference type="VEuPathDB" id="FungiDB:ASPWEDRAFT_166919"/>
<evidence type="ECO:0000256" key="6">
    <source>
        <dbReference type="ARBA" id="ARBA00023242"/>
    </source>
</evidence>
<keyword evidence="5" id="KW-0804">Transcription</keyword>
<keyword evidence="6" id="KW-0539">Nucleus</keyword>
<evidence type="ECO:0000313" key="10">
    <source>
        <dbReference type="Proteomes" id="UP000184383"/>
    </source>
</evidence>
<dbReference type="InterPro" id="IPR036864">
    <property type="entry name" value="Zn2-C6_fun-type_DNA-bd_sf"/>
</dbReference>
<keyword evidence="10" id="KW-1185">Reference proteome</keyword>
<dbReference type="GO" id="GO:0000981">
    <property type="term" value="F:DNA-binding transcription factor activity, RNA polymerase II-specific"/>
    <property type="evidence" value="ECO:0007669"/>
    <property type="project" value="InterPro"/>
</dbReference>
<dbReference type="GO" id="GO:0008270">
    <property type="term" value="F:zinc ion binding"/>
    <property type="evidence" value="ECO:0007669"/>
    <property type="project" value="InterPro"/>
</dbReference>
<dbReference type="GeneID" id="63745928"/>
<dbReference type="OrthoDB" id="5121955at2759"/>
<evidence type="ECO:0000256" key="5">
    <source>
        <dbReference type="ARBA" id="ARBA00023163"/>
    </source>
</evidence>
<dbReference type="AlphaFoldDB" id="A0A1L9S117"/>
<evidence type="ECO:0000259" key="8">
    <source>
        <dbReference type="PROSITE" id="PS50048"/>
    </source>
</evidence>
<organism evidence="9 10">
    <name type="scientific">Aspergillus wentii DTO 134E9</name>
    <dbReference type="NCBI Taxonomy" id="1073089"/>
    <lineage>
        <taxon>Eukaryota</taxon>
        <taxon>Fungi</taxon>
        <taxon>Dikarya</taxon>
        <taxon>Ascomycota</taxon>
        <taxon>Pezizomycotina</taxon>
        <taxon>Eurotiomycetes</taxon>
        <taxon>Eurotiomycetidae</taxon>
        <taxon>Eurotiales</taxon>
        <taxon>Aspergillaceae</taxon>
        <taxon>Aspergillus</taxon>
        <taxon>Aspergillus subgen. Cremei</taxon>
    </lineage>
</organism>
<dbReference type="CDD" id="cd12148">
    <property type="entry name" value="fungal_TF_MHR"/>
    <property type="match status" value="1"/>
</dbReference>
<keyword evidence="2" id="KW-0862">Zinc</keyword>
<evidence type="ECO:0000256" key="7">
    <source>
        <dbReference type="SAM" id="MobiDB-lite"/>
    </source>
</evidence>
<feature type="compositionally biased region" description="Polar residues" evidence="7">
    <location>
        <begin position="60"/>
        <end position="69"/>
    </location>
</feature>
<dbReference type="Gene3D" id="4.10.240.10">
    <property type="entry name" value="Zn(2)-C6 fungal-type DNA-binding domain"/>
    <property type="match status" value="1"/>
</dbReference>
<protein>
    <recommendedName>
        <fullName evidence="8">Zn(2)-C6 fungal-type domain-containing protein</fullName>
    </recommendedName>
</protein>
<sequence>MPTRSNKLAQPRIRAGKACRRCNQKRIKCDAMLQTPCRNCVRSGNADCVLRQSKRGTYARNMQQGSTAASGRPSPGSEKSRAVDGDYMDEAENVARPGMDHSTQPASRDGQPLSPAYPDHIANPRELPNASDDADSPLVALGTLESPGQQPSVSPEGNASSYRDLSWSNMFDHFLNTRKNTKEFVDKCSITYLGESFPLAIVLEDLKEGGRPKLHHPGPPFPEGEHQAGSPNRMQPAHLLPEDLEYLQVKGVFDFPLQPHLDALIAVFLEQVYPMYPIVNRLEIVQQHAQGEIPLILLHSICFIAATFCPLPLLYQAGFPSRREARFSYYRKVKVLFDSGYEINKIVILQTAILMSFWGGGPNNYWNFYSWISTAVTVAEAVGIHRSTATTNMKPQDKSLLRRLWWILVVRDSACSSLVGRPFRIDMNQSDTEMLTAHDFAHDSADPGSVGTPAHQAFALYQIEIARLSLIVRDIVISRFYPGSPQVHPEELHARLKNWRDQLSPALAWSDGCVDPLHAYSMTLSVQYNHHLILIYLGHVPNHGPNSQNEEYQQSNITASAAHDISAVASTVVTKSSVLQMPHELLHGIFLAQAVFYTQLRSTNKLLARLGRSELANCQMFLRDSCESWDPSPWIMQLFDNLSSRLFEKPPAQNEDEQNNSLAMAQGEPPGLRSMITSNPDAGVFNGLLGYDPWHSDPMLSSLFNLPPEMLLPQ</sequence>
<proteinExistence type="predicted"/>
<feature type="region of interest" description="Disordered" evidence="7">
    <location>
        <begin position="211"/>
        <end position="231"/>
    </location>
</feature>
<feature type="compositionally biased region" description="Polar residues" evidence="7">
    <location>
        <begin position="146"/>
        <end position="160"/>
    </location>
</feature>
<evidence type="ECO:0000256" key="1">
    <source>
        <dbReference type="ARBA" id="ARBA00022723"/>
    </source>
</evidence>
<dbReference type="CDD" id="cd00067">
    <property type="entry name" value="GAL4"/>
    <property type="match status" value="1"/>
</dbReference>
<name>A0A1L9S117_ASPWE</name>
<gene>
    <name evidence="9" type="ORF">ASPWEDRAFT_166919</name>
</gene>
<dbReference type="SMART" id="SM00066">
    <property type="entry name" value="GAL4"/>
    <property type="match status" value="1"/>
</dbReference>
<dbReference type="PANTHER" id="PTHR47171">
    <property type="entry name" value="FARA-RELATED"/>
    <property type="match status" value="1"/>
</dbReference>
<dbReference type="InterPro" id="IPR007219">
    <property type="entry name" value="XnlR_reg_dom"/>
</dbReference>
<dbReference type="SMART" id="SM00906">
    <property type="entry name" value="Fungal_trans"/>
    <property type="match status" value="1"/>
</dbReference>
<dbReference type="Proteomes" id="UP000184383">
    <property type="component" value="Unassembled WGS sequence"/>
</dbReference>
<feature type="region of interest" description="Disordered" evidence="7">
    <location>
        <begin position="59"/>
        <end position="83"/>
    </location>
</feature>
<keyword evidence="4" id="KW-0238">DNA-binding</keyword>
<keyword evidence="1" id="KW-0479">Metal-binding</keyword>
<dbReference type="Pfam" id="PF04082">
    <property type="entry name" value="Fungal_trans"/>
    <property type="match status" value="1"/>
</dbReference>